<feature type="compositionally biased region" description="Basic and acidic residues" evidence="1">
    <location>
        <begin position="15"/>
        <end position="32"/>
    </location>
</feature>
<evidence type="ECO:0000256" key="1">
    <source>
        <dbReference type="SAM" id="MobiDB-lite"/>
    </source>
</evidence>
<protein>
    <submittedName>
        <fullName evidence="3">Uncharacterized protein</fullName>
    </submittedName>
</protein>
<reference evidence="3" key="2">
    <citation type="submission" date="2020-02" db="EMBL/GenBank/DDBJ databases">
        <authorList>
            <person name="Gilchrist C.L.M."/>
            <person name="Chooi Y.-H."/>
        </authorList>
    </citation>
    <scope>NUCLEOTIDE SEQUENCE</scope>
    <source>
        <strain evidence="3">MST-FP2251</strain>
    </source>
</reference>
<feature type="region of interest" description="Disordered" evidence="1">
    <location>
        <begin position="15"/>
        <end position="41"/>
    </location>
</feature>
<feature type="transmembrane region" description="Helical" evidence="2">
    <location>
        <begin position="95"/>
        <end position="112"/>
    </location>
</feature>
<dbReference type="EMBL" id="VCAU01000018">
    <property type="protein sequence ID" value="KAF9891534.1"/>
    <property type="molecule type" value="Genomic_DNA"/>
</dbReference>
<name>A0AAD4CRT3_ASPNN</name>
<keyword evidence="4" id="KW-1185">Reference proteome</keyword>
<gene>
    <name evidence="3" type="ORF">FE257_004001</name>
</gene>
<keyword evidence="2" id="KW-0812">Transmembrane</keyword>
<keyword evidence="2" id="KW-0472">Membrane</keyword>
<comment type="caution">
    <text evidence="3">The sequence shown here is derived from an EMBL/GenBank/DDBJ whole genome shotgun (WGS) entry which is preliminary data.</text>
</comment>
<evidence type="ECO:0000256" key="2">
    <source>
        <dbReference type="SAM" id="Phobius"/>
    </source>
</evidence>
<evidence type="ECO:0000313" key="3">
    <source>
        <dbReference type="EMBL" id="KAF9891534.1"/>
    </source>
</evidence>
<feature type="transmembrane region" description="Helical" evidence="2">
    <location>
        <begin position="53"/>
        <end position="75"/>
    </location>
</feature>
<sequence length="668" mass="73372">MTQYFSLPQETTELRRLHRPRDSREEDQTERTRNRKSQTVRELKRPADSELSISLYVFLCIVALLFIVLAIGSLIVSGRRNDDSTARKLEEAMRLGATLYPMVFAALMSRALKSIGRYRAERGIELTVALYHFLLYVQGANEFIIIDSLSSTLTWVLVALWALSPLGSQASLRLMYPVDLLATSTEPIRYMDTGPAGHLHTYYNFGMSYDGAFPPTIGDLYSGSLTQSVKTKEGPQDQWGNVKIPSFTGLDQSHADSNGWIATLNLRQVESYSSLVGIPVVGLPALDHASAEFSIETVQVSLSCPSIESLPIDYRQDGYGLNATCLDCEYSPLGPRGDSFLGPPMPSLNVTQKADRSLTKSRTIQFNSTTVDRRRVAQSTCQVTQHPVETMVRCENTTCAVTKIRASITDHRGPNYTTFDLATNALNVLFDNISAGWSQWASSSQLFLNDSTSLQEKFGAVDLSGLPASLFAQRASILLNTVTALLMSPTGFMRILPTNLTLYGPPHIPARGLLAFGNASSWGPSGNQYSPINTPMALKLIKAPFVGASTNATVVTHTNVYQPSYPWVTLLLVSSSLLLLTSLVGLGFTFHTLAPNIFDPVISLTYNNPYLPIDLDNNLILEAEDRAKELGRTMVRLGNVHGNEEPVQKVGLGIGQDIQPLQQGNSYI</sequence>
<keyword evidence="2" id="KW-1133">Transmembrane helix</keyword>
<reference evidence="3" key="1">
    <citation type="journal article" date="2019" name="Beilstein J. Org. Chem.">
        <title>Nanangenines: drimane sesquiterpenoids as the dominant metabolite cohort of a novel Australian fungus, Aspergillus nanangensis.</title>
        <authorList>
            <person name="Lacey H.J."/>
            <person name="Gilchrist C.L.M."/>
            <person name="Crombie A."/>
            <person name="Kalaitzis J.A."/>
            <person name="Vuong D."/>
            <person name="Rutledge P.J."/>
            <person name="Turner P."/>
            <person name="Pitt J.I."/>
            <person name="Lacey E."/>
            <person name="Chooi Y.H."/>
            <person name="Piggott A.M."/>
        </authorList>
    </citation>
    <scope>NUCLEOTIDE SEQUENCE</scope>
    <source>
        <strain evidence="3">MST-FP2251</strain>
    </source>
</reference>
<proteinExistence type="predicted"/>
<organism evidence="3 4">
    <name type="scientific">Aspergillus nanangensis</name>
    <dbReference type="NCBI Taxonomy" id="2582783"/>
    <lineage>
        <taxon>Eukaryota</taxon>
        <taxon>Fungi</taxon>
        <taxon>Dikarya</taxon>
        <taxon>Ascomycota</taxon>
        <taxon>Pezizomycotina</taxon>
        <taxon>Eurotiomycetes</taxon>
        <taxon>Eurotiomycetidae</taxon>
        <taxon>Eurotiales</taxon>
        <taxon>Aspergillaceae</taxon>
        <taxon>Aspergillus</taxon>
        <taxon>Aspergillus subgen. Circumdati</taxon>
    </lineage>
</organism>
<dbReference type="AlphaFoldDB" id="A0AAD4CRT3"/>
<accession>A0AAD4CRT3</accession>
<evidence type="ECO:0000313" key="4">
    <source>
        <dbReference type="Proteomes" id="UP001194746"/>
    </source>
</evidence>
<dbReference type="Proteomes" id="UP001194746">
    <property type="component" value="Unassembled WGS sequence"/>
</dbReference>